<keyword evidence="1" id="KW-0812">Transmembrane</keyword>
<dbReference type="EMBL" id="JAPKFM010000012">
    <property type="protein sequence ID" value="MCX2964943.1"/>
    <property type="molecule type" value="Genomic_DNA"/>
</dbReference>
<protein>
    <submittedName>
        <fullName evidence="2">CbtB-domain containing protein</fullName>
    </submittedName>
</protein>
<dbReference type="InterPro" id="IPR012667">
    <property type="entry name" value="CbtB_put"/>
</dbReference>
<gene>
    <name evidence="2" type="ORF">OSB52_12665</name>
</gene>
<sequence>MTASTHSSSARAVAAPSLAVPNVSAASAALWLSLTVLLAGLAYYFLGYDQGAVSVFGSDTHVHEFVHDARHFLGFPCH</sequence>
<comment type="caution">
    <text evidence="2">The sequence shown here is derived from an EMBL/GenBank/DDBJ whole genome shotgun (WGS) entry which is preliminary data.</text>
</comment>
<accession>A0A9X3D4Q6</accession>
<organism evidence="2 3">
    <name type="scientific">Gordonia aquimaris</name>
    <dbReference type="NCBI Taxonomy" id="2984863"/>
    <lineage>
        <taxon>Bacteria</taxon>
        <taxon>Bacillati</taxon>
        <taxon>Actinomycetota</taxon>
        <taxon>Actinomycetes</taxon>
        <taxon>Mycobacteriales</taxon>
        <taxon>Gordoniaceae</taxon>
        <taxon>Gordonia</taxon>
    </lineage>
</organism>
<dbReference type="Pfam" id="PF09489">
    <property type="entry name" value="CbtB"/>
    <property type="match status" value="1"/>
</dbReference>
<keyword evidence="1" id="KW-1133">Transmembrane helix</keyword>
<feature type="transmembrane region" description="Helical" evidence="1">
    <location>
        <begin position="28"/>
        <end position="46"/>
    </location>
</feature>
<dbReference type="RefSeq" id="WP_235723873.1">
    <property type="nucleotide sequence ID" value="NZ_JAPKFM010000012.1"/>
</dbReference>
<dbReference type="Proteomes" id="UP001143347">
    <property type="component" value="Unassembled WGS sequence"/>
</dbReference>
<proteinExistence type="predicted"/>
<reference evidence="2" key="1">
    <citation type="submission" date="2022-10" db="EMBL/GenBank/DDBJ databases">
        <title>WGS of marine actinomycetes from Thailand.</title>
        <authorList>
            <person name="Thawai C."/>
        </authorList>
    </citation>
    <scope>NUCLEOTIDE SEQUENCE</scope>
    <source>
        <strain evidence="2">SW21</strain>
    </source>
</reference>
<name>A0A9X3D4Q6_9ACTN</name>
<dbReference type="AlphaFoldDB" id="A0A9X3D4Q6"/>
<keyword evidence="3" id="KW-1185">Reference proteome</keyword>
<keyword evidence="1" id="KW-0472">Membrane</keyword>
<evidence type="ECO:0000256" key="1">
    <source>
        <dbReference type="SAM" id="Phobius"/>
    </source>
</evidence>
<evidence type="ECO:0000313" key="3">
    <source>
        <dbReference type="Proteomes" id="UP001143347"/>
    </source>
</evidence>
<evidence type="ECO:0000313" key="2">
    <source>
        <dbReference type="EMBL" id="MCX2964943.1"/>
    </source>
</evidence>